<dbReference type="GO" id="GO:0034087">
    <property type="term" value="P:establishment of mitotic sister chromatid cohesion"/>
    <property type="evidence" value="ECO:0007669"/>
    <property type="project" value="TreeGrafter"/>
</dbReference>
<feature type="compositionally biased region" description="Gly residues" evidence="6">
    <location>
        <begin position="406"/>
        <end position="418"/>
    </location>
</feature>
<feature type="compositionally biased region" description="Low complexity" evidence="6">
    <location>
        <begin position="1065"/>
        <end position="1084"/>
    </location>
</feature>
<dbReference type="InterPro" id="IPR033031">
    <property type="entry name" value="Scc2/Nipped-B"/>
</dbReference>
<feature type="compositionally biased region" description="Acidic residues" evidence="6">
    <location>
        <begin position="58"/>
        <end position="69"/>
    </location>
</feature>
<sequence>MAHAGREGDCFSEEGEGEGGLVGRAVRKEFPFGLLEGKVAFCHRPDGDALLVRVEYTDGDSEDLPEEEVRDLLLPPSYSSPTTARTSSSSSSSQPAAAAAAAGAGSDTMIVTPPTPAVRGPAGGGARVSAAKGVAGFHSSRRDSSSSAAGATEKGASSGRKKKRASSSSSGGGGSSKKAAVANGVAADEGGGDCVVVPASAVSRRKAGRVEDDRGMVGREVWKTFGGVPYHGTVAYAHVLVDSGEVLYHVDEEEVEEEEKEEVAEEEEEEKEEYEEGDGGKTRVVTPAAEPAGAPRGPAPASGGKVAPPSSAVILIKKKKKKKNTSSSSGGNGGGRAREDAKEVEDGTRGSAASKFNDFMDGLIMAYEARGMERRKSRQFDGTDEPAAAAAAAAAAASASSSSVQEGGGGRGGGGGGGGGAVGLLRREVSRAYTAVATAGRAVSEASVDALALLLRLMEEQVRQGLAVDAFPMATTCSDGQGIGRWGQEGPEALASVESSLEACLVCLMIVTCPGLDRKLCSDELIDHCIGLFRHHLARHVAPVLDPALAMSIAKGGDGSTGGNAEPDGSGKSSSGKAKGKKAKGGGGSKGGAQQKRSVVDDEDEDDDLDDSRLERRLREVSRKLVSGGALGKAYEALGLLDLLVSRVRLEDNVLLQLCSACKTCLVLEAPSPADRRGEGTSRLQPLQHGALGVLQTVSRKYVSFRPLLIEDVFGLLLKMPTGRRQLRTFRIAHVPDAIGGANGGTDGYIQNLTALVMLMLQSCVTSPPQAAGGVSVAEAGEGAGGGDSKAERRRRQQLQKKRQQEQQQSGLNPARNAATYFVSRFLSRCAGKEESANFQPLLANTVDDLLATVLLPEWPAAELLLHALCGALVKDLKDLKGGSSGARDQQYCLMAMDVLGRVAGGLADITRRERECPMVLPEATEGRKGGEPGDEEERILCICGGAGRDTGGGEGGVMMLDCDRCHRWFHGHCVGITSQEDCPEEWFCVDCTILRQVSAQKHAHAKRQSLDAASHDLTKELGDEAGSDDEGGVGGGKVVAFEVTDLDVFRQLVLNRLTADDGASRSAQRSAGSAGLGSSSSSSFRHGQSVAVRGGGGDDDGERGWGWQARQTQLALWIEEAQRGGGGGDAGGAGAHLLGQWKSDGGCSSSWDALTLAHDGTLRLCRRLVVERELCKRGLDAILAHLLAFLRDPATSLRARAVKRLAGVVDADGTLMGRDVVRVSVTSSFLDEAVSVRQDQALTSPGAKRPRRSGSARKTTAMLSSLPQLPRKPPLPLRVPRLLRGSSPSKARNVGRGSGAAAAAAAQSAAASMAVTAVAVQVMEVVHGVKDNDWLVKLLRGMICGPGAGDKQKKDRSKKREASLRRCKALVQALVNVQLGLDEGVSAVPPGTGSPLEELPQQLLACVATLGVLCRASPSLLAPHVQSLLPYLKGENGLTAAEESEICRQVSDMVYEALPLMKNPDLTQMTELADDLVQLAYRFGSAVVHASLRCLARLVRLVTHDAKPLLSLLQSFYSSLHRHRTDVQHHQGARLEVFEMLRVYFTKAKGPHLRSKALQGLGQLLIGAPRLMLLADQHGVVGAALAKGTGDEVLVQALRCFKDILEAEEDRVETGLARVDMEATGVTVAQRVQGDQDGESSVVGGVLQMHLAAVLSRLFHRNRVVRAAAISLLGVMLRQGLVNPVDVVPQLLALGGDSAGFVRAEAFRLLTVEDSKNGEFIRTRLLDGLFMAYTFQQHVLCDWRPLLPSTDPAAGGTGGGCSIVGPAYTLCVRPQRPSRYSCLRLLMSLFSEAKAWELASFVSSAKEKLGVSSAGVGSGSRGRGGGGAGVGGEDPFGGATPPSAKRARNSLSRSSSLGSGGRGKTGPLDMRALSFVCCTLAGLPYQVQEEPLFVIDYVNRQMSLQGSQCLELLHTLLARKGVPTPPPDSDDIDEDDLGLHAARERQEGGHRVSVVADLTTPENSSQNGNPRAPSRSATAPPAVGGGGSSSAAGLGAASAEEESMMHLRKTCSAAAAFSMLLRLKVYLKSAYGLTAARCQSYKPNEATKANEKQAQSPNPPPETFNPFTTAKKGAGKSVVDTSSIAAAATSAAEVLNSGSPVELSAFYMELRRLAQDDPEDYAGWEGLEEAVSDGQDGGGGGETDAGSGSDSNVPKKRGKKRGLASSTGGARAKKRRASAGDALSTAKKRGGVAGRGKGVRTKGKKAKTARRRKSTGGLAAISDSSERDDDGDEDDDEDWA</sequence>
<feature type="compositionally biased region" description="Acidic residues" evidence="6">
    <location>
        <begin position="601"/>
        <end position="610"/>
    </location>
</feature>
<dbReference type="Pfam" id="PF00628">
    <property type="entry name" value="PHD"/>
    <property type="match status" value="1"/>
</dbReference>
<dbReference type="InterPro" id="IPR001965">
    <property type="entry name" value="Znf_PHD"/>
</dbReference>
<dbReference type="GO" id="GO:0061775">
    <property type="term" value="F:cohesin loader activity"/>
    <property type="evidence" value="ECO:0007669"/>
    <property type="project" value="InterPro"/>
</dbReference>
<feature type="region of interest" description="Disordered" evidence="6">
    <location>
        <begin position="775"/>
        <end position="814"/>
    </location>
</feature>
<feature type="compositionally biased region" description="Basic residues" evidence="6">
    <location>
        <begin position="792"/>
        <end position="802"/>
    </location>
</feature>
<dbReference type="GO" id="GO:0010468">
    <property type="term" value="P:regulation of gene expression"/>
    <property type="evidence" value="ECO:0007669"/>
    <property type="project" value="InterPro"/>
</dbReference>
<feature type="compositionally biased region" description="Low complexity" evidence="6">
    <location>
        <begin position="75"/>
        <end position="106"/>
    </location>
</feature>
<dbReference type="InterPro" id="IPR019786">
    <property type="entry name" value="Zinc_finger_PHD-type_CS"/>
</dbReference>
<feature type="region of interest" description="Disordered" evidence="6">
    <location>
        <begin position="557"/>
        <end position="611"/>
    </location>
</feature>
<feature type="region of interest" description="Disordered" evidence="6">
    <location>
        <begin position="252"/>
        <end position="354"/>
    </location>
</feature>
<feature type="region of interest" description="Disordered" evidence="6">
    <location>
        <begin position="1241"/>
        <end position="1296"/>
    </location>
</feature>
<feature type="compositionally biased region" description="Low complexity" evidence="6">
    <location>
        <begin position="287"/>
        <end position="304"/>
    </location>
</feature>
<feature type="compositionally biased region" description="Basic and acidic residues" evidence="6">
    <location>
        <begin position="336"/>
        <end position="348"/>
    </location>
</feature>
<feature type="compositionally biased region" description="Low complexity" evidence="6">
    <location>
        <begin position="1279"/>
        <end position="1290"/>
    </location>
</feature>
<dbReference type="InterPro" id="IPR011989">
    <property type="entry name" value="ARM-like"/>
</dbReference>
<dbReference type="SUPFAM" id="SSF48371">
    <property type="entry name" value="ARM repeat"/>
    <property type="match status" value="1"/>
</dbReference>
<evidence type="ECO:0000256" key="1">
    <source>
        <dbReference type="ARBA" id="ARBA00022723"/>
    </source>
</evidence>
<dbReference type="PANTHER" id="PTHR21704">
    <property type="entry name" value="NIPPED-B-LIKE PROTEIN DELANGIN SCC2-RELATED"/>
    <property type="match status" value="1"/>
</dbReference>
<dbReference type="InterPro" id="IPR013083">
    <property type="entry name" value="Znf_RING/FYVE/PHD"/>
</dbReference>
<name>D7FSV8_ECTSI</name>
<feature type="domain" description="PHD-type" evidence="7">
    <location>
        <begin position="939"/>
        <end position="995"/>
    </location>
</feature>
<dbReference type="GO" id="GO:0008270">
    <property type="term" value="F:zinc ion binding"/>
    <property type="evidence" value="ECO:0007669"/>
    <property type="project" value="UniProtKB-KW"/>
</dbReference>
<dbReference type="InterPro" id="IPR024986">
    <property type="entry name" value="Nipped-B_C"/>
</dbReference>
<dbReference type="InterPro" id="IPR016024">
    <property type="entry name" value="ARM-type_fold"/>
</dbReference>
<proteinExistence type="inferred from homology"/>
<evidence type="ECO:0000256" key="4">
    <source>
        <dbReference type="PROSITE-ProRule" id="PRU00146"/>
    </source>
</evidence>
<dbReference type="PROSITE" id="PS01359">
    <property type="entry name" value="ZF_PHD_1"/>
    <property type="match status" value="1"/>
</dbReference>
<dbReference type="GO" id="GO:0003682">
    <property type="term" value="F:chromatin binding"/>
    <property type="evidence" value="ECO:0007669"/>
    <property type="project" value="TreeGrafter"/>
</dbReference>
<keyword evidence="2 4" id="KW-0863">Zinc-finger</keyword>
<keyword evidence="3" id="KW-0862">Zinc</keyword>
<evidence type="ECO:0000256" key="2">
    <source>
        <dbReference type="ARBA" id="ARBA00022771"/>
    </source>
</evidence>
<organism evidence="8 9">
    <name type="scientific">Ectocarpus siliculosus</name>
    <name type="common">Brown alga</name>
    <name type="synonym">Conferva siliculosa</name>
    <dbReference type="NCBI Taxonomy" id="2880"/>
    <lineage>
        <taxon>Eukaryota</taxon>
        <taxon>Sar</taxon>
        <taxon>Stramenopiles</taxon>
        <taxon>Ochrophyta</taxon>
        <taxon>PX clade</taxon>
        <taxon>Phaeophyceae</taxon>
        <taxon>Ectocarpales</taxon>
        <taxon>Ectocarpaceae</taxon>
        <taxon>Ectocarpus</taxon>
    </lineage>
</organism>
<evidence type="ECO:0000313" key="8">
    <source>
        <dbReference type="EMBL" id="CBJ31249.1"/>
    </source>
</evidence>
<dbReference type="GO" id="GO:1990414">
    <property type="term" value="P:replication-born double-strand break repair via sister chromatid exchange"/>
    <property type="evidence" value="ECO:0007669"/>
    <property type="project" value="TreeGrafter"/>
</dbReference>
<feature type="compositionally biased region" description="Low complexity" evidence="6">
    <location>
        <begin position="1971"/>
        <end position="1983"/>
    </location>
</feature>
<dbReference type="GO" id="GO:0071169">
    <property type="term" value="P:establishment of protein localization to chromatin"/>
    <property type="evidence" value="ECO:0007669"/>
    <property type="project" value="TreeGrafter"/>
</dbReference>
<dbReference type="GO" id="GO:0140588">
    <property type="term" value="P:chromatin looping"/>
    <property type="evidence" value="ECO:0007669"/>
    <property type="project" value="InterPro"/>
</dbReference>
<evidence type="ECO:0000256" key="3">
    <source>
        <dbReference type="ARBA" id="ARBA00022833"/>
    </source>
</evidence>
<gene>
    <name evidence="8" type="ORF">Esi_0240_0040</name>
</gene>
<dbReference type="Proteomes" id="UP000002630">
    <property type="component" value="Linkage Group LG33"/>
</dbReference>
<keyword evidence="5" id="KW-0131">Cell cycle</keyword>
<evidence type="ECO:0000259" key="7">
    <source>
        <dbReference type="PROSITE" id="PS50016"/>
    </source>
</evidence>
<feature type="compositionally biased region" description="Acidic residues" evidence="6">
    <location>
        <begin position="2227"/>
        <end position="2241"/>
    </location>
</feature>
<dbReference type="InterPro" id="IPR011011">
    <property type="entry name" value="Znf_FYVE_PHD"/>
</dbReference>
<dbReference type="STRING" id="2880.D7FSV8"/>
<feature type="region of interest" description="Disordered" evidence="6">
    <location>
        <begin position="1958"/>
        <end position="1996"/>
    </location>
</feature>
<protein>
    <recommendedName>
        <fullName evidence="5">Sister chromatid cohesion protein</fullName>
    </recommendedName>
</protein>
<dbReference type="PANTHER" id="PTHR21704:SF18">
    <property type="entry name" value="NIPPED-B-LIKE PROTEIN"/>
    <property type="match status" value="1"/>
</dbReference>
<feature type="region of interest" description="Disordered" evidence="6">
    <location>
        <begin position="2130"/>
        <end position="2241"/>
    </location>
</feature>
<accession>D7FSV8</accession>
<feature type="region of interest" description="Disordered" evidence="6">
    <location>
        <begin position="398"/>
        <end position="418"/>
    </location>
</feature>
<dbReference type="Gene3D" id="3.30.40.10">
    <property type="entry name" value="Zinc/RING finger domain, C3HC4 (zinc finger)"/>
    <property type="match status" value="1"/>
</dbReference>
<evidence type="ECO:0000256" key="6">
    <source>
        <dbReference type="SAM" id="MobiDB-lite"/>
    </source>
</evidence>
<dbReference type="SMART" id="SM00249">
    <property type="entry name" value="PHD"/>
    <property type="match status" value="1"/>
</dbReference>
<dbReference type="EMBL" id="FN648421">
    <property type="protein sequence ID" value="CBJ31249.1"/>
    <property type="molecule type" value="Genomic_DNA"/>
</dbReference>
<dbReference type="SUPFAM" id="SSF57903">
    <property type="entry name" value="FYVE/PHD zinc finger"/>
    <property type="match status" value="1"/>
</dbReference>
<evidence type="ECO:0000256" key="5">
    <source>
        <dbReference type="RuleBase" id="RU364107"/>
    </source>
</evidence>
<evidence type="ECO:0000313" key="9">
    <source>
        <dbReference type="Proteomes" id="UP000002630"/>
    </source>
</evidence>
<feature type="region of interest" description="Disordered" evidence="6">
    <location>
        <begin position="58"/>
        <end position="210"/>
    </location>
</feature>
<feature type="region of interest" description="Disordered" evidence="6">
    <location>
        <begin position="1"/>
        <end position="22"/>
    </location>
</feature>
<feature type="region of interest" description="Disordered" evidence="6">
    <location>
        <begin position="1812"/>
        <end position="1865"/>
    </location>
</feature>
<dbReference type="OrthoDB" id="39031at2759"/>
<dbReference type="InParanoid" id="D7FSV8"/>
<dbReference type="Pfam" id="PF12830">
    <property type="entry name" value="Nipped-B_C"/>
    <property type="match status" value="1"/>
</dbReference>
<keyword evidence="5" id="KW-0539">Nucleus</keyword>
<keyword evidence="9" id="KW-1185">Reference proteome</keyword>
<feature type="region of interest" description="Disordered" evidence="6">
    <location>
        <begin position="1064"/>
        <end position="1106"/>
    </location>
</feature>
<comment type="similarity">
    <text evidence="5">Belongs to the SCC2/Nipped-B family.</text>
</comment>
<dbReference type="Gene3D" id="1.25.10.10">
    <property type="entry name" value="Leucine-rich Repeat Variant"/>
    <property type="match status" value="1"/>
</dbReference>
<dbReference type="GO" id="GO:0090694">
    <property type="term" value="C:Scc2-Scc4 cohesin loading complex"/>
    <property type="evidence" value="ECO:0007669"/>
    <property type="project" value="TreeGrafter"/>
</dbReference>
<feature type="compositionally biased region" description="Gly residues" evidence="6">
    <location>
        <begin position="1817"/>
        <end position="1836"/>
    </location>
</feature>
<keyword evidence="1" id="KW-0479">Metal-binding</keyword>
<dbReference type="EMBL" id="FN649758">
    <property type="protein sequence ID" value="CBJ31249.1"/>
    <property type="molecule type" value="Genomic_DNA"/>
</dbReference>
<dbReference type="PROSITE" id="PS50016">
    <property type="entry name" value="ZF_PHD_2"/>
    <property type="match status" value="1"/>
</dbReference>
<feature type="compositionally biased region" description="Basic residues" evidence="6">
    <location>
        <begin position="2198"/>
        <end position="2215"/>
    </location>
</feature>
<reference evidence="8 9" key="1">
    <citation type="journal article" date="2010" name="Nature">
        <title>The Ectocarpus genome and the independent evolution of multicellularity in brown algae.</title>
        <authorList>
            <person name="Cock J.M."/>
            <person name="Sterck L."/>
            <person name="Rouze P."/>
            <person name="Scornet D."/>
            <person name="Allen A.E."/>
            <person name="Amoutzias G."/>
            <person name="Anthouard V."/>
            <person name="Artiguenave F."/>
            <person name="Aury J.M."/>
            <person name="Badger J.H."/>
            <person name="Beszteri B."/>
            <person name="Billiau K."/>
            <person name="Bonnet E."/>
            <person name="Bothwell J.H."/>
            <person name="Bowler C."/>
            <person name="Boyen C."/>
            <person name="Brownlee C."/>
            <person name="Carrano C.J."/>
            <person name="Charrier B."/>
            <person name="Cho G.Y."/>
            <person name="Coelho S.M."/>
            <person name="Collen J."/>
            <person name="Corre E."/>
            <person name="Da Silva C."/>
            <person name="Delage L."/>
            <person name="Delaroque N."/>
            <person name="Dittami S.M."/>
            <person name="Doulbeau S."/>
            <person name="Elias M."/>
            <person name="Farnham G."/>
            <person name="Gachon C.M."/>
            <person name="Gschloessl B."/>
            <person name="Heesch S."/>
            <person name="Jabbari K."/>
            <person name="Jubin C."/>
            <person name="Kawai H."/>
            <person name="Kimura K."/>
            <person name="Kloareg B."/>
            <person name="Kupper F.C."/>
            <person name="Lang D."/>
            <person name="Le Bail A."/>
            <person name="Leblanc C."/>
            <person name="Lerouge P."/>
            <person name="Lohr M."/>
            <person name="Lopez P.J."/>
            <person name="Martens C."/>
            <person name="Maumus F."/>
            <person name="Michel G."/>
            <person name="Miranda-Saavedra D."/>
            <person name="Morales J."/>
            <person name="Moreau H."/>
            <person name="Motomura T."/>
            <person name="Nagasato C."/>
            <person name="Napoli C.A."/>
            <person name="Nelson D.R."/>
            <person name="Nyvall-Collen P."/>
            <person name="Peters A.F."/>
            <person name="Pommier C."/>
            <person name="Potin P."/>
            <person name="Poulain J."/>
            <person name="Quesneville H."/>
            <person name="Read B."/>
            <person name="Rensing S.A."/>
            <person name="Ritter A."/>
            <person name="Rousvoal S."/>
            <person name="Samanta M."/>
            <person name="Samson G."/>
            <person name="Schroeder D.C."/>
            <person name="Segurens B."/>
            <person name="Strittmatter M."/>
            <person name="Tonon T."/>
            <person name="Tregear J.W."/>
            <person name="Valentin K."/>
            <person name="von Dassow P."/>
            <person name="Yamagishi T."/>
            <person name="Van de Peer Y."/>
            <person name="Wincker P."/>
        </authorList>
    </citation>
    <scope>NUCLEOTIDE SEQUENCE [LARGE SCALE GENOMIC DNA]</scope>
    <source>
        <strain evidence="9">Ec32 / CCAP1310/4</strain>
    </source>
</reference>
<dbReference type="InterPro" id="IPR019787">
    <property type="entry name" value="Znf_PHD-finger"/>
</dbReference>
<dbReference type="OMA" id="GSTDWPA"/>
<keyword evidence="5" id="KW-0677">Repeat</keyword>
<feature type="region of interest" description="Disordered" evidence="6">
    <location>
        <begin position="2046"/>
        <end position="2072"/>
    </location>
</feature>
<feature type="compositionally biased region" description="Acidic residues" evidence="6">
    <location>
        <begin position="252"/>
        <end position="277"/>
    </location>
</feature>
<dbReference type="eggNOG" id="KOG1020">
    <property type="taxonomic scope" value="Eukaryota"/>
</dbReference>
<comment type="subcellular location">
    <subcellularLocation>
        <location evidence="5">Nucleus</location>
    </subcellularLocation>
</comment>
<feature type="compositionally biased region" description="Polar residues" evidence="6">
    <location>
        <begin position="1961"/>
        <end position="1970"/>
    </location>
</feature>